<feature type="non-terminal residue" evidence="2">
    <location>
        <position position="1"/>
    </location>
</feature>
<keyword evidence="3" id="KW-1185">Reference proteome</keyword>
<dbReference type="EMBL" id="CAJNIZ010016417">
    <property type="protein sequence ID" value="CAE7385547.1"/>
    <property type="molecule type" value="Genomic_DNA"/>
</dbReference>
<dbReference type="PANTHER" id="PTHR23084:SF263">
    <property type="entry name" value="MORN REPEAT-CONTAINING PROTEIN 1"/>
    <property type="match status" value="1"/>
</dbReference>
<protein>
    <submittedName>
        <fullName evidence="2">RSP1 protein</fullName>
    </submittedName>
</protein>
<dbReference type="SUPFAM" id="SSF82185">
    <property type="entry name" value="Histone H3 K4-specific methyltransferase SET7/9 N-terminal domain"/>
    <property type="match status" value="1"/>
</dbReference>
<dbReference type="SMART" id="SM00698">
    <property type="entry name" value="MORN"/>
    <property type="match status" value="2"/>
</dbReference>
<evidence type="ECO:0000313" key="2">
    <source>
        <dbReference type="EMBL" id="CAE7385547.1"/>
    </source>
</evidence>
<proteinExistence type="predicted"/>
<feature type="non-terminal residue" evidence="2">
    <location>
        <position position="90"/>
    </location>
</feature>
<keyword evidence="1" id="KW-0677">Repeat</keyword>
<comment type="caution">
    <text evidence="2">The sequence shown here is derived from an EMBL/GenBank/DDBJ whole genome shotgun (WGS) entry which is preliminary data.</text>
</comment>
<dbReference type="PANTHER" id="PTHR23084">
    <property type="entry name" value="PHOSPHATIDYLINOSITOL-4-PHOSPHATE 5-KINASE RELATED"/>
    <property type="match status" value="1"/>
</dbReference>
<organism evidence="2 3">
    <name type="scientific">Symbiodinium pilosum</name>
    <name type="common">Dinoflagellate</name>
    <dbReference type="NCBI Taxonomy" id="2952"/>
    <lineage>
        <taxon>Eukaryota</taxon>
        <taxon>Sar</taxon>
        <taxon>Alveolata</taxon>
        <taxon>Dinophyceae</taxon>
        <taxon>Suessiales</taxon>
        <taxon>Symbiodiniaceae</taxon>
        <taxon>Symbiodinium</taxon>
    </lineage>
</organism>
<dbReference type="OrthoDB" id="282259at2759"/>
<dbReference type="Pfam" id="PF02493">
    <property type="entry name" value="MORN"/>
    <property type="match status" value="2"/>
</dbReference>
<dbReference type="AlphaFoldDB" id="A0A812QJL3"/>
<sequence>EPNFGKESSYFDREIAQLSEVKAGAAMVKDGEPFKFRSGAVYKGQWKNGMREGIGKQTWPDGASFVGQWVANKAQGNGQFLHSDGDIYIG</sequence>
<evidence type="ECO:0000256" key="1">
    <source>
        <dbReference type="ARBA" id="ARBA00022737"/>
    </source>
</evidence>
<accession>A0A812QJL3</accession>
<evidence type="ECO:0000313" key="3">
    <source>
        <dbReference type="Proteomes" id="UP000649617"/>
    </source>
</evidence>
<dbReference type="InterPro" id="IPR003409">
    <property type="entry name" value="MORN"/>
</dbReference>
<dbReference type="Gene3D" id="2.20.110.10">
    <property type="entry name" value="Histone H3 K4-specific methyltransferase SET7/9 N-terminal domain"/>
    <property type="match status" value="1"/>
</dbReference>
<gene>
    <name evidence="2" type="primary">RSP1</name>
    <name evidence="2" type="ORF">SPIL2461_LOCUS9430</name>
</gene>
<dbReference type="Proteomes" id="UP000649617">
    <property type="component" value="Unassembled WGS sequence"/>
</dbReference>
<name>A0A812QJL3_SYMPI</name>
<reference evidence="2" key="1">
    <citation type="submission" date="2021-02" db="EMBL/GenBank/DDBJ databases">
        <authorList>
            <person name="Dougan E. K."/>
            <person name="Rhodes N."/>
            <person name="Thang M."/>
            <person name="Chan C."/>
        </authorList>
    </citation>
    <scope>NUCLEOTIDE SEQUENCE</scope>
</reference>